<protein>
    <submittedName>
        <fullName evidence="2">Uncharacterized protein</fullName>
    </submittedName>
</protein>
<evidence type="ECO:0000313" key="3">
    <source>
        <dbReference type="Proteomes" id="UP000621454"/>
    </source>
</evidence>
<keyword evidence="3" id="KW-1185">Reference proteome</keyword>
<sequence>MFFSRTGSHTPGATCDGNPEEPATGEAGDDRVAEVTIFSDDDVAVAVSEPDEQELTARATATTDTIVDRTGKPASLRKRADLVELRSSDSVAVSPELCRTPHRCDEAIHAV</sequence>
<comment type="caution">
    <text evidence="2">The sequence shown here is derived from an EMBL/GenBank/DDBJ whole genome shotgun (WGS) entry which is preliminary data.</text>
</comment>
<dbReference type="EMBL" id="BMGC01000008">
    <property type="protein sequence ID" value="GGB28032.1"/>
    <property type="molecule type" value="Genomic_DNA"/>
</dbReference>
<dbReference type="Proteomes" id="UP000621454">
    <property type="component" value="Unassembled WGS sequence"/>
</dbReference>
<evidence type="ECO:0000313" key="2">
    <source>
        <dbReference type="EMBL" id="GGB28032.1"/>
    </source>
</evidence>
<gene>
    <name evidence="2" type="ORF">GCM10011489_15260</name>
</gene>
<dbReference type="AlphaFoldDB" id="A0A916T1J2"/>
<accession>A0A916T1J2</accession>
<feature type="region of interest" description="Disordered" evidence="1">
    <location>
        <begin position="1"/>
        <end position="27"/>
    </location>
</feature>
<reference evidence="2" key="1">
    <citation type="journal article" date="2014" name="Int. J. Syst. Evol. Microbiol.">
        <title>Complete genome sequence of Corynebacterium casei LMG S-19264T (=DSM 44701T), isolated from a smear-ripened cheese.</title>
        <authorList>
            <consortium name="US DOE Joint Genome Institute (JGI-PGF)"/>
            <person name="Walter F."/>
            <person name="Albersmeier A."/>
            <person name="Kalinowski J."/>
            <person name="Ruckert C."/>
        </authorList>
    </citation>
    <scope>NUCLEOTIDE SEQUENCE</scope>
    <source>
        <strain evidence="2">CGMCC 1.12827</strain>
    </source>
</reference>
<name>A0A916T1J2_9ACTN</name>
<organism evidence="2 3">
    <name type="scientific">Gordonia jinhuaensis</name>
    <dbReference type="NCBI Taxonomy" id="1517702"/>
    <lineage>
        <taxon>Bacteria</taxon>
        <taxon>Bacillati</taxon>
        <taxon>Actinomycetota</taxon>
        <taxon>Actinomycetes</taxon>
        <taxon>Mycobacteriales</taxon>
        <taxon>Gordoniaceae</taxon>
        <taxon>Gordonia</taxon>
    </lineage>
</organism>
<reference evidence="2" key="2">
    <citation type="submission" date="2020-09" db="EMBL/GenBank/DDBJ databases">
        <authorList>
            <person name="Sun Q."/>
            <person name="Zhou Y."/>
        </authorList>
    </citation>
    <scope>NUCLEOTIDE SEQUENCE</scope>
    <source>
        <strain evidence="2">CGMCC 1.12827</strain>
    </source>
</reference>
<evidence type="ECO:0000256" key="1">
    <source>
        <dbReference type="SAM" id="MobiDB-lite"/>
    </source>
</evidence>
<proteinExistence type="predicted"/>
<feature type="compositionally biased region" description="Polar residues" evidence="1">
    <location>
        <begin position="1"/>
        <end position="11"/>
    </location>
</feature>